<proteinExistence type="predicted"/>
<dbReference type="PANTHER" id="PTHR19324">
    <property type="entry name" value="PERFORIN-LIKE PROTEIN 1"/>
    <property type="match status" value="1"/>
</dbReference>
<dbReference type="Pfam" id="PF16977">
    <property type="entry name" value="ApeC"/>
    <property type="match status" value="1"/>
</dbReference>
<dbReference type="AlphaFoldDB" id="A0AAE0XPI8"/>
<sequence length="398" mass="44767">MLRYQLCLLVCAAALCCALALPVQDGSDQEELFQLTVNPKLVNRFTTKNMTLRCNHNPVTGHVRATANIRGDISTVFLQVSWDTVGNDSFGVFRCDVTGFDAKANIVTESSSEVEIQEFQNFIGHFESLSKEAAEKVRELQNWTETEIFHLKQDFNGLKKSVAEIQTNEPSFENRLVKLETFLGGLTQWPGGFYALLQPKTGCPVDLAFFGGTHRFHKIHSESQPSLDPDDNQSTAFSILTSIRVNSKKFVVLEFCEVTRQFNTASWPRGSFCVHKIFHQSCPAGFTSGRVAIDTENTDFSGDARNNIADRVYDPYLYFCCQNRSSAEEPIQLPTDSPFLLYRYGGVCQEIQGMSVSEEFIQINADDTGLVDYLYHNPDLDRPGSSGIKFHLCYYTKL</sequence>
<name>A0AAE0XPI8_9GAST</name>
<evidence type="ECO:0000259" key="2">
    <source>
        <dbReference type="Pfam" id="PF16977"/>
    </source>
</evidence>
<reference evidence="3" key="1">
    <citation type="journal article" date="2023" name="G3 (Bethesda)">
        <title>A reference genome for the long-term kleptoplast-retaining sea slug Elysia crispata morphotype clarki.</title>
        <authorList>
            <person name="Eastman K.E."/>
            <person name="Pendleton A.L."/>
            <person name="Shaikh M.A."/>
            <person name="Suttiyut T."/>
            <person name="Ogas R."/>
            <person name="Tomko P."/>
            <person name="Gavelis G."/>
            <person name="Widhalm J.R."/>
            <person name="Wisecaver J.H."/>
        </authorList>
    </citation>
    <scope>NUCLEOTIDE SEQUENCE</scope>
    <source>
        <strain evidence="3">ECLA1</strain>
    </source>
</reference>
<evidence type="ECO:0000313" key="4">
    <source>
        <dbReference type="Proteomes" id="UP001283361"/>
    </source>
</evidence>
<feature type="chain" id="PRO_5042071963" description="Apextrin C-terminal domain-containing protein" evidence="1">
    <location>
        <begin position="21"/>
        <end position="398"/>
    </location>
</feature>
<protein>
    <recommendedName>
        <fullName evidence="2">Apextrin C-terminal domain-containing protein</fullName>
    </recommendedName>
</protein>
<evidence type="ECO:0000313" key="3">
    <source>
        <dbReference type="EMBL" id="KAK3701384.1"/>
    </source>
</evidence>
<dbReference type="PANTHER" id="PTHR19324:SF33">
    <property type="entry name" value="MUCIN-5AC"/>
    <property type="match status" value="1"/>
</dbReference>
<organism evidence="3 4">
    <name type="scientific">Elysia crispata</name>
    <name type="common">lettuce slug</name>
    <dbReference type="NCBI Taxonomy" id="231223"/>
    <lineage>
        <taxon>Eukaryota</taxon>
        <taxon>Metazoa</taxon>
        <taxon>Spiralia</taxon>
        <taxon>Lophotrochozoa</taxon>
        <taxon>Mollusca</taxon>
        <taxon>Gastropoda</taxon>
        <taxon>Heterobranchia</taxon>
        <taxon>Euthyneura</taxon>
        <taxon>Panpulmonata</taxon>
        <taxon>Sacoglossa</taxon>
        <taxon>Placobranchoidea</taxon>
        <taxon>Plakobranchidae</taxon>
        <taxon>Elysia</taxon>
    </lineage>
</organism>
<dbReference type="InterPro" id="IPR031569">
    <property type="entry name" value="ApeC"/>
</dbReference>
<accession>A0AAE0XPI8</accession>
<evidence type="ECO:0000256" key="1">
    <source>
        <dbReference type="SAM" id="SignalP"/>
    </source>
</evidence>
<feature type="domain" description="Apextrin C-terminal" evidence="2">
    <location>
        <begin position="189"/>
        <end position="395"/>
    </location>
</feature>
<keyword evidence="4" id="KW-1185">Reference proteome</keyword>
<feature type="signal peptide" evidence="1">
    <location>
        <begin position="1"/>
        <end position="20"/>
    </location>
</feature>
<comment type="caution">
    <text evidence="3">The sequence shown here is derived from an EMBL/GenBank/DDBJ whole genome shotgun (WGS) entry which is preliminary data.</text>
</comment>
<dbReference type="EMBL" id="JAWDGP010007895">
    <property type="protein sequence ID" value="KAK3701384.1"/>
    <property type="molecule type" value="Genomic_DNA"/>
</dbReference>
<gene>
    <name evidence="3" type="ORF">RRG08_057553</name>
</gene>
<keyword evidence="1" id="KW-0732">Signal</keyword>
<dbReference type="Proteomes" id="UP001283361">
    <property type="component" value="Unassembled WGS sequence"/>
</dbReference>